<evidence type="ECO:0000256" key="2">
    <source>
        <dbReference type="ARBA" id="ARBA00022450"/>
    </source>
</evidence>
<dbReference type="Pfam" id="PF00550">
    <property type="entry name" value="PP-binding"/>
    <property type="match status" value="1"/>
</dbReference>
<evidence type="ECO:0000313" key="5">
    <source>
        <dbReference type="EMBL" id="MDX6851570.1"/>
    </source>
</evidence>
<dbReference type="PANTHER" id="PTHR45527:SF1">
    <property type="entry name" value="FATTY ACID SYNTHASE"/>
    <property type="match status" value="1"/>
</dbReference>
<dbReference type="InterPro" id="IPR025110">
    <property type="entry name" value="AMP-bd_C"/>
</dbReference>
<dbReference type="PROSITE" id="PS50075">
    <property type="entry name" value="CARRIER"/>
    <property type="match status" value="1"/>
</dbReference>
<proteinExistence type="predicted"/>
<dbReference type="Gene3D" id="3.30.559.10">
    <property type="entry name" value="Chloramphenicol acetyltransferase-like domain"/>
    <property type="match status" value="1"/>
</dbReference>
<organism evidence="5 6">
    <name type="scientific">Gilvimarinus gilvus</name>
    <dbReference type="NCBI Taxonomy" id="3058038"/>
    <lineage>
        <taxon>Bacteria</taxon>
        <taxon>Pseudomonadati</taxon>
        <taxon>Pseudomonadota</taxon>
        <taxon>Gammaproteobacteria</taxon>
        <taxon>Cellvibrionales</taxon>
        <taxon>Cellvibrionaceae</taxon>
        <taxon>Gilvimarinus</taxon>
    </lineage>
</organism>
<dbReference type="PANTHER" id="PTHR45527">
    <property type="entry name" value="NONRIBOSOMAL PEPTIDE SYNTHETASE"/>
    <property type="match status" value="1"/>
</dbReference>
<evidence type="ECO:0000259" key="4">
    <source>
        <dbReference type="PROSITE" id="PS50075"/>
    </source>
</evidence>
<dbReference type="Proteomes" id="UP001273505">
    <property type="component" value="Unassembled WGS sequence"/>
</dbReference>
<feature type="non-terminal residue" evidence="5">
    <location>
        <position position="676"/>
    </location>
</feature>
<keyword evidence="6" id="KW-1185">Reference proteome</keyword>
<dbReference type="Gene3D" id="3.30.300.30">
    <property type="match status" value="1"/>
</dbReference>
<name>A0ABU4S3H2_9GAMM</name>
<protein>
    <submittedName>
        <fullName evidence="5">Condensation domain-containing protein</fullName>
    </submittedName>
</protein>
<accession>A0ABU4S3H2</accession>
<comment type="caution">
    <text evidence="5">The sequence shown here is derived from an EMBL/GenBank/DDBJ whole genome shotgun (WGS) entry which is preliminary data.</text>
</comment>
<dbReference type="InterPro" id="IPR023213">
    <property type="entry name" value="CAT-like_dom_sf"/>
</dbReference>
<comment type="cofactor">
    <cofactor evidence="1">
        <name>pantetheine 4'-phosphate</name>
        <dbReference type="ChEBI" id="CHEBI:47942"/>
    </cofactor>
</comment>
<sequence length="676" mass="75420">MGRLDHQVKIRGFRIELGEIENALVDFPSIDNAVVVSVGDDQHKRLVAYVVLGEQDRNVLDASGSANSERDEILSGIQEGLLKRLPDYMVPSQYMILSELPLSSNGKIDRKSLPDVDVDVMKGEYRAPSNEIEKMLCDIWQEVLGLDKVGVNDNFFAIGGHSLLIVQIVSGIARAGKRIRPLDIYENPTVSQLAEKIHLVREDKDCFISPVNLIEESLVGLTPDVISLVALSQSDVDELKSQLICEESNIQDVYPLGPLQEGMLYHNLLLGRESDPYILSTLFRVASEKVLNDILAAIELVVRKHDSLRTGFYYQGISQPIQVVFKNVPSPVTWHTLEGSELVRDEDEFWEKRRAKMELSRPPLLRLDIAKRARSQDFLVLVTLHHLVTDVTSESIIRSDIIRAITEGVQKVESKPAPGYREYIAYNQFLSNEQLAKDYFTKKLKFIDSPINAFGLVRSDAEKLTKNISKVSKGCGKNILKLCQKYNVSPAIIFHAAWAIVVSRASVGDDAVFGTVMSGRMQGLVSAESTVGLFINTLPVCISLGGLRTDELIGQMEENLKELIPFENTSLVEAQKCSSVTNDTPLFNSIINYRHAKEEKDNFANEKSITMLKSEERTSFPLTLNVDDLSDNVYRLDVQVAGEVNAERVSEYMQQALQRLVGDLLDGGKTPVAELS</sequence>
<dbReference type="InterPro" id="IPR045851">
    <property type="entry name" value="AMP-bd_C_sf"/>
</dbReference>
<dbReference type="EMBL" id="JAXAFO010000083">
    <property type="protein sequence ID" value="MDX6851570.1"/>
    <property type="molecule type" value="Genomic_DNA"/>
</dbReference>
<dbReference type="InterPro" id="IPR036736">
    <property type="entry name" value="ACP-like_sf"/>
</dbReference>
<keyword evidence="3" id="KW-0597">Phosphoprotein</keyword>
<evidence type="ECO:0000256" key="3">
    <source>
        <dbReference type="ARBA" id="ARBA00022553"/>
    </source>
</evidence>
<evidence type="ECO:0000256" key="1">
    <source>
        <dbReference type="ARBA" id="ARBA00001957"/>
    </source>
</evidence>
<dbReference type="InterPro" id="IPR001242">
    <property type="entry name" value="Condensation_dom"/>
</dbReference>
<dbReference type="Pfam" id="PF13193">
    <property type="entry name" value="AMP-binding_C"/>
    <property type="match status" value="1"/>
</dbReference>
<dbReference type="InterPro" id="IPR009081">
    <property type="entry name" value="PP-bd_ACP"/>
</dbReference>
<dbReference type="InterPro" id="IPR006162">
    <property type="entry name" value="Ppantetheine_attach_site"/>
</dbReference>
<reference evidence="5 6" key="1">
    <citation type="submission" date="2023-11" db="EMBL/GenBank/DDBJ databases">
        <title>Gilvimarinus fulvus sp. nov., isolated from the surface of Kelp.</title>
        <authorList>
            <person name="Sun Y.Y."/>
            <person name="Gong Y."/>
            <person name="Du Z.J."/>
        </authorList>
    </citation>
    <scope>NUCLEOTIDE SEQUENCE [LARGE SCALE GENOMIC DNA]</scope>
    <source>
        <strain evidence="5 6">SDUM040013</strain>
    </source>
</reference>
<dbReference type="SUPFAM" id="SSF56801">
    <property type="entry name" value="Acetyl-CoA synthetase-like"/>
    <property type="match status" value="1"/>
</dbReference>
<dbReference type="SUPFAM" id="SSF52777">
    <property type="entry name" value="CoA-dependent acyltransferases"/>
    <property type="match status" value="2"/>
</dbReference>
<keyword evidence="2" id="KW-0596">Phosphopantetheine</keyword>
<dbReference type="RefSeq" id="WP_319835149.1">
    <property type="nucleotide sequence ID" value="NZ_JAXAFO010000083.1"/>
</dbReference>
<dbReference type="Gene3D" id="3.30.559.30">
    <property type="entry name" value="Nonribosomal peptide synthetase, condensation domain"/>
    <property type="match status" value="1"/>
</dbReference>
<dbReference type="Pfam" id="PF00668">
    <property type="entry name" value="Condensation"/>
    <property type="match status" value="1"/>
</dbReference>
<dbReference type="Gene3D" id="1.10.1200.10">
    <property type="entry name" value="ACP-like"/>
    <property type="match status" value="1"/>
</dbReference>
<dbReference type="PROSITE" id="PS00012">
    <property type="entry name" value="PHOSPHOPANTETHEINE"/>
    <property type="match status" value="1"/>
</dbReference>
<evidence type="ECO:0000313" key="6">
    <source>
        <dbReference type="Proteomes" id="UP001273505"/>
    </source>
</evidence>
<feature type="domain" description="Carrier" evidence="4">
    <location>
        <begin position="127"/>
        <end position="201"/>
    </location>
</feature>
<dbReference type="SUPFAM" id="SSF47336">
    <property type="entry name" value="ACP-like"/>
    <property type="match status" value="1"/>
</dbReference>
<gene>
    <name evidence="5" type="ORF">SCD92_19565</name>
</gene>